<dbReference type="InterPro" id="IPR058007">
    <property type="entry name" value="Gp5.9"/>
</dbReference>
<dbReference type="EMBL" id="LN866626">
    <property type="protein sequence ID" value="CRN12714.1"/>
    <property type="molecule type" value="Genomic_DNA"/>
</dbReference>
<dbReference type="Pfam" id="PF25708">
    <property type="entry name" value="Phage_T7_Gp5_9"/>
    <property type="match status" value="1"/>
</dbReference>
<dbReference type="OrthoDB" id="23273at10239"/>
<keyword evidence="2" id="KW-1185">Reference proteome</keyword>
<evidence type="ECO:0000313" key="1">
    <source>
        <dbReference type="EMBL" id="CRN12714.1"/>
    </source>
</evidence>
<sequence length="57" mass="6593">MSKVTISAVRLKYLESRDEILRALEAGGVDNWEWYSESLQEAGLLDDEEDDEEEDDE</sequence>
<dbReference type="GeneID" id="26641912"/>
<dbReference type="Proteomes" id="UP000201385">
    <property type="component" value="Segment"/>
</dbReference>
<accession>A0A0K2YXR7</accession>
<dbReference type="KEGG" id="vg:26641912"/>
<dbReference type="RefSeq" id="YP_009215482.1">
    <property type="nucleotide sequence ID" value="NC_028977.1"/>
</dbReference>
<protein>
    <submittedName>
        <fullName evidence="1">Uncharacterized protein</fullName>
    </submittedName>
</protein>
<evidence type="ECO:0000313" key="2">
    <source>
        <dbReference type="Proteomes" id="UP000201385"/>
    </source>
</evidence>
<organism evidence="1 2">
    <name type="scientific">Klebsiella phage vB_KpnP_KpV289</name>
    <dbReference type="NCBI Taxonomy" id="1671396"/>
    <lineage>
        <taxon>Viruses</taxon>
        <taxon>Duplodnaviria</taxon>
        <taxon>Heunggongvirae</taxon>
        <taxon>Uroviricota</taxon>
        <taxon>Caudoviricetes</taxon>
        <taxon>Autographivirales</taxon>
        <taxon>Autotranscriptaviridae</taxon>
        <taxon>Studiervirinae</taxon>
        <taxon>Przondovirus</taxon>
        <taxon>Przondovirus KpV289</taxon>
    </lineage>
</organism>
<name>A0A0K2YXR7_9CAUD</name>
<reference evidence="1 2" key="1">
    <citation type="journal article" date="2016" name="Arch. Virol.">
        <title>Complete genome sequence of novel T7-like virus vB_KpnP_KpV289 with lytic activity against Klebsiella pneumoniae.</title>
        <authorList>
            <person name="Volozhantsev N.V."/>
            <person name="Myakinina V.P."/>
            <person name="Popova A.V."/>
            <person name="Kislichkina A.A."/>
            <person name="Komisarova E.V."/>
            <person name="Knyazeva A.I."/>
            <person name="Krasilnikova V.M."/>
            <person name="Fursova N.K."/>
            <person name="Svetoch E.A."/>
        </authorList>
    </citation>
    <scope>NUCLEOTIDE SEQUENCE [LARGE SCALE GENOMIC DNA]</scope>
</reference>
<proteinExistence type="predicted"/>